<name>A0AAW1ISL4_SAPOF</name>
<evidence type="ECO:0000313" key="2">
    <source>
        <dbReference type="Proteomes" id="UP001443914"/>
    </source>
</evidence>
<sequence length="168" mass="18885">MAYKRKAYDEKLFEGLSPQGKEFVLPNIRNPWLSEEFSVNPHIRLKSYPIRSCDDSFLFKTLAKPSVPLVASVEKFFLGHSDSPLSDFDGKSFIDVPVKYHVGSRFHSYSVYDTKIGILPDSGRFQNAKSNACTSIGDLQFSSDHPEPSSMNELSAADPVQLRNLHVN</sequence>
<gene>
    <name evidence="1" type="ORF">RND81_09G257700</name>
</gene>
<evidence type="ECO:0000313" key="1">
    <source>
        <dbReference type="EMBL" id="KAK9692345.1"/>
    </source>
</evidence>
<reference evidence="1" key="1">
    <citation type="submission" date="2024-03" db="EMBL/GenBank/DDBJ databases">
        <title>WGS assembly of Saponaria officinalis var. Norfolk2.</title>
        <authorList>
            <person name="Jenkins J."/>
            <person name="Shu S."/>
            <person name="Grimwood J."/>
            <person name="Barry K."/>
            <person name="Goodstein D."/>
            <person name="Schmutz J."/>
            <person name="Leebens-Mack J."/>
            <person name="Osbourn A."/>
        </authorList>
    </citation>
    <scope>NUCLEOTIDE SEQUENCE [LARGE SCALE GENOMIC DNA]</scope>
    <source>
        <strain evidence="1">JIC</strain>
    </source>
</reference>
<dbReference type="AlphaFoldDB" id="A0AAW1ISL4"/>
<proteinExistence type="predicted"/>
<keyword evidence="2" id="KW-1185">Reference proteome</keyword>
<protein>
    <submittedName>
        <fullName evidence="1">Uncharacterized protein</fullName>
    </submittedName>
</protein>
<dbReference type="EMBL" id="JBDFQZ010000009">
    <property type="protein sequence ID" value="KAK9692345.1"/>
    <property type="molecule type" value="Genomic_DNA"/>
</dbReference>
<dbReference type="Proteomes" id="UP001443914">
    <property type="component" value="Unassembled WGS sequence"/>
</dbReference>
<organism evidence="1 2">
    <name type="scientific">Saponaria officinalis</name>
    <name type="common">Common soapwort</name>
    <name type="synonym">Lychnis saponaria</name>
    <dbReference type="NCBI Taxonomy" id="3572"/>
    <lineage>
        <taxon>Eukaryota</taxon>
        <taxon>Viridiplantae</taxon>
        <taxon>Streptophyta</taxon>
        <taxon>Embryophyta</taxon>
        <taxon>Tracheophyta</taxon>
        <taxon>Spermatophyta</taxon>
        <taxon>Magnoliopsida</taxon>
        <taxon>eudicotyledons</taxon>
        <taxon>Gunneridae</taxon>
        <taxon>Pentapetalae</taxon>
        <taxon>Caryophyllales</taxon>
        <taxon>Caryophyllaceae</taxon>
        <taxon>Caryophylleae</taxon>
        <taxon>Saponaria</taxon>
    </lineage>
</organism>
<comment type="caution">
    <text evidence="1">The sequence shown here is derived from an EMBL/GenBank/DDBJ whole genome shotgun (WGS) entry which is preliminary data.</text>
</comment>
<accession>A0AAW1ISL4</accession>